<gene>
    <name evidence="2" type="ORF">DDR33_15160</name>
</gene>
<dbReference type="PANTHER" id="PTHR35519">
    <property type="entry name" value="MEMBRANE PROTEINS"/>
    <property type="match status" value="1"/>
</dbReference>
<dbReference type="Pfam" id="PF13430">
    <property type="entry name" value="DUF4112"/>
    <property type="match status" value="1"/>
</dbReference>
<organism evidence="2 3">
    <name type="scientific">Pararcticibacter amylolyticus</name>
    <dbReference type="NCBI Taxonomy" id="2173175"/>
    <lineage>
        <taxon>Bacteria</taxon>
        <taxon>Pseudomonadati</taxon>
        <taxon>Bacteroidota</taxon>
        <taxon>Sphingobacteriia</taxon>
        <taxon>Sphingobacteriales</taxon>
        <taxon>Sphingobacteriaceae</taxon>
        <taxon>Pararcticibacter</taxon>
    </lineage>
</organism>
<keyword evidence="1" id="KW-1133">Transmembrane helix</keyword>
<accession>A0A2U2PEC8</accession>
<dbReference type="InterPro" id="IPR025187">
    <property type="entry name" value="DUF4112"/>
</dbReference>
<dbReference type="RefSeq" id="WP_109416650.1">
    <property type="nucleotide sequence ID" value="NZ_QEAS01000012.1"/>
</dbReference>
<dbReference type="EMBL" id="QEAS01000012">
    <property type="protein sequence ID" value="PWG79751.1"/>
    <property type="molecule type" value="Genomic_DNA"/>
</dbReference>
<evidence type="ECO:0000313" key="2">
    <source>
        <dbReference type="EMBL" id="PWG79751.1"/>
    </source>
</evidence>
<name>A0A2U2PEC8_9SPHI</name>
<keyword evidence="3" id="KW-1185">Reference proteome</keyword>
<feature type="transmembrane region" description="Helical" evidence="1">
    <location>
        <begin position="45"/>
        <end position="66"/>
    </location>
</feature>
<dbReference type="OrthoDB" id="513552at2"/>
<dbReference type="Proteomes" id="UP000245647">
    <property type="component" value="Unassembled WGS sequence"/>
</dbReference>
<evidence type="ECO:0000256" key="1">
    <source>
        <dbReference type="SAM" id="Phobius"/>
    </source>
</evidence>
<sequence>MTSVKYPVITDSNDKRLRWVERISWLMDNQFRLPGTSFRFGLDPVINFVPIFGDLTGFLISAALVLVMTRHGASGKVVVLMTLNIFLDALIGAVPVIGWLFDFAYKANDRNIRLLKRHYQEGKYQGSGKGIIAVLLVVILGFIVGFVYLIWVMIEWLGNVTG</sequence>
<dbReference type="PANTHER" id="PTHR35519:SF2">
    <property type="entry name" value="PH DOMAIN PROTEIN"/>
    <property type="match status" value="1"/>
</dbReference>
<comment type="caution">
    <text evidence="2">The sequence shown here is derived from an EMBL/GenBank/DDBJ whole genome shotgun (WGS) entry which is preliminary data.</text>
</comment>
<protein>
    <submittedName>
        <fullName evidence="2">DUF4112 domain-containing protein</fullName>
    </submittedName>
</protein>
<dbReference type="AlphaFoldDB" id="A0A2U2PEC8"/>
<reference evidence="2 3" key="1">
    <citation type="submission" date="2018-04" db="EMBL/GenBank/DDBJ databases">
        <title>Pedobacter chongqingensis sp. nov., isolated from a rottenly hemp rope.</title>
        <authorList>
            <person name="Cai Y."/>
        </authorList>
    </citation>
    <scope>NUCLEOTIDE SEQUENCE [LARGE SCALE GENOMIC DNA]</scope>
    <source>
        <strain evidence="2 3">FJ4-8</strain>
    </source>
</reference>
<feature type="transmembrane region" description="Helical" evidence="1">
    <location>
        <begin position="131"/>
        <end position="154"/>
    </location>
</feature>
<proteinExistence type="predicted"/>
<keyword evidence="1" id="KW-0812">Transmembrane</keyword>
<feature type="transmembrane region" description="Helical" evidence="1">
    <location>
        <begin position="78"/>
        <end position="101"/>
    </location>
</feature>
<keyword evidence="1" id="KW-0472">Membrane</keyword>
<evidence type="ECO:0000313" key="3">
    <source>
        <dbReference type="Proteomes" id="UP000245647"/>
    </source>
</evidence>